<dbReference type="GO" id="GO:0004558">
    <property type="term" value="F:alpha-1,4-glucosidase activity"/>
    <property type="evidence" value="ECO:0007669"/>
    <property type="project" value="UniProtKB-EC"/>
</dbReference>
<organism evidence="4 5">
    <name type="scientific">Saccharospirillum mangrovi</name>
    <dbReference type="NCBI Taxonomy" id="2161747"/>
    <lineage>
        <taxon>Bacteria</taxon>
        <taxon>Pseudomonadati</taxon>
        <taxon>Pseudomonadota</taxon>
        <taxon>Gammaproteobacteria</taxon>
        <taxon>Oceanospirillales</taxon>
        <taxon>Saccharospirillaceae</taxon>
        <taxon>Saccharospirillum</taxon>
    </lineage>
</organism>
<dbReference type="Gene3D" id="3.20.20.80">
    <property type="entry name" value="Glycosidases"/>
    <property type="match status" value="1"/>
</dbReference>
<accession>A0ABV7ZX97</accession>
<evidence type="ECO:0000313" key="4">
    <source>
        <dbReference type="EMBL" id="MFC3852589.1"/>
    </source>
</evidence>
<dbReference type="SUPFAM" id="SSF51011">
    <property type="entry name" value="Glycosyl hydrolase domain"/>
    <property type="match status" value="1"/>
</dbReference>
<gene>
    <name evidence="4" type="primary">malZ</name>
    <name evidence="4" type="ORF">ACFOOG_07060</name>
</gene>
<dbReference type="InterPro" id="IPR017853">
    <property type="entry name" value="GH"/>
</dbReference>
<dbReference type="PANTHER" id="PTHR10357">
    <property type="entry name" value="ALPHA-AMYLASE FAMILY MEMBER"/>
    <property type="match status" value="1"/>
</dbReference>
<dbReference type="InterPro" id="IPR006047">
    <property type="entry name" value="GH13_cat_dom"/>
</dbReference>
<evidence type="ECO:0000256" key="2">
    <source>
        <dbReference type="ARBA" id="ARBA00023295"/>
    </source>
</evidence>
<proteinExistence type="predicted"/>
<dbReference type="EC" id="3.2.1.20" evidence="4"/>
<keyword evidence="2 4" id="KW-0326">Glycosidase</keyword>
<evidence type="ECO:0000313" key="5">
    <source>
        <dbReference type="Proteomes" id="UP001595617"/>
    </source>
</evidence>
<dbReference type="CDD" id="cd11338">
    <property type="entry name" value="AmyAc_CMD"/>
    <property type="match status" value="1"/>
</dbReference>
<keyword evidence="5" id="KW-1185">Reference proteome</keyword>
<dbReference type="Pfam" id="PF00128">
    <property type="entry name" value="Alpha-amylase"/>
    <property type="match status" value="1"/>
</dbReference>
<dbReference type="SUPFAM" id="SSF51445">
    <property type="entry name" value="(Trans)glycosidases"/>
    <property type="match status" value="1"/>
</dbReference>
<reference evidence="5" key="1">
    <citation type="journal article" date="2019" name="Int. J. Syst. Evol. Microbiol.">
        <title>The Global Catalogue of Microorganisms (GCM) 10K type strain sequencing project: providing services to taxonomists for standard genome sequencing and annotation.</title>
        <authorList>
            <consortium name="The Broad Institute Genomics Platform"/>
            <consortium name="The Broad Institute Genome Sequencing Center for Infectious Disease"/>
            <person name="Wu L."/>
            <person name="Ma J."/>
        </authorList>
    </citation>
    <scope>NUCLEOTIDE SEQUENCE [LARGE SCALE GENOMIC DNA]</scope>
    <source>
        <strain evidence="5">IBRC 10765</strain>
    </source>
</reference>
<protein>
    <submittedName>
        <fullName evidence="4">Maltodextrin glucosidase</fullName>
        <ecNumber evidence="4">3.2.1.20</ecNumber>
    </submittedName>
</protein>
<evidence type="ECO:0000259" key="3">
    <source>
        <dbReference type="SMART" id="SM00642"/>
    </source>
</evidence>
<dbReference type="InterPro" id="IPR013780">
    <property type="entry name" value="Glyco_hydro_b"/>
</dbReference>
<comment type="caution">
    <text evidence="4">The sequence shown here is derived from an EMBL/GenBank/DDBJ whole genome shotgun (WGS) entry which is preliminary data.</text>
</comment>
<evidence type="ECO:0000256" key="1">
    <source>
        <dbReference type="ARBA" id="ARBA00022801"/>
    </source>
</evidence>
<dbReference type="NCBIfam" id="NF008051">
    <property type="entry name" value="PRK10785.1"/>
    <property type="match status" value="1"/>
</dbReference>
<feature type="domain" description="Glycosyl hydrolase family 13 catalytic" evidence="3">
    <location>
        <begin position="131"/>
        <end position="516"/>
    </location>
</feature>
<dbReference type="CDD" id="cd02857">
    <property type="entry name" value="E_set_CDase_PDE_N"/>
    <property type="match status" value="1"/>
</dbReference>
<dbReference type="EMBL" id="JBHRYR010000002">
    <property type="protein sequence ID" value="MFC3852589.1"/>
    <property type="molecule type" value="Genomic_DNA"/>
</dbReference>
<dbReference type="RefSeq" id="WP_380694867.1">
    <property type="nucleotide sequence ID" value="NZ_JBHRYR010000002.1"/>
</dbReference>
<dbReference type="SMART" id="SM00642">
    <property type="entry name" value="Aamy"/>
    <property type="match status" value="1"/>
</dbReference>
<dbReference type="PIRSF" id="PIRSF036918">
    <property type="entry name" value="Maltodextrin_glucosidase"/>
    <property type="match status" value="1"/>
</dbReference>
<keyword evidence="1 4" id="KW-0378">Hydrolase</keyword>
<dbReference type="InterPro" id="IPR017069">
    <property type="entry name" value="MalZ"/>
</dbReference>
<dbReference type="InterPro" id="IPR004185">
    <property type="entry name" value="Glyco_hydro_13_lg-like_dom"/>
</dbReference>
<dbReference type="Gene3D" id="2.60.40.1180">
    <property type="entry name" value="Golgi alpha-mannosidase II"/>
    <property type="match status" value="1"/>
</dbReference>
<dbReference type="SUPFAM" id="SSF81296">
    <property type="entry name" value="E set domains"/>
    <property type="match status" value="1"/>
</dbReference>
<name>A0ABV7ZX97_9GAMM</name>
<sequence>MSINTSRNNGLFHLPIPGFLHQADGQLQVQLRVEKTLNVQQVWVRIQPDNEELLVPMLATDTTDAWQNYEASFALDGVQAHTAYVFKVQGDQQMLWLAADGMHPRIPPLEVHFKQAHEAPPAWVSEQIFYQIFPDRFRNGDPTLNVADGAYHYLNKQPVKARTWAELPAQAHGPSEFFNGDLTGVVQALDYVQHTLGATAIYLNPVFRSDSNHKYDTVDYFAIDPHLGGDDALLALRHETQQRGMRMLLDGVLNHTSVKHPWFVQAQQGIQPYADYFMAADGDYVSWKGHKSLPVLDYSNPDVVEVFYQGERSVLRHWLRPPFAMDGWRLDVIHMLGEGAGAANNAAHVKAMRRVIKEENPEAYFLGEHFFEATSWLQGDQEDGAMNYYGFLQPVWMFLAGVDIARQPAHIDAADLAAWMREARAKIPFALAKTQFNLLDSHDTPRFFTLLQENQPRMQMAVRLLMVYLGVPCIYYGDEVGLTGGEDPACRAPFPWDHQTWHETLLRTYQTAINWRKELPELRDGAVVDLYAEGDMWVFARALEHRSVLVAVNRGITDARLTVPVQLLNNHPDQAWCSLDSGQIVKANEDGCLQLPVAAQTTELWVSSAPSSMGR</sequence>
<dbReference type="InterPro" id="IPR014756">
    <property type="entry name" value="Ig_E-set"/>
</dbReference>
<dbReference type="PANTHER" id="PTHR10357:SF210">
    <property type="entry name" value="MALTODEXTRIN GLUCOSIDASE"/>
    <property type="match status" value="1"/>
</dbReference>
<dbReference type="Proteomes" id="UP001595617">
    <property type="component" value="Unassembled WGS sequence"/>
</dbReference>